<keyword evidence="2" id="KW-0963">Cytoplasm</keyword>
<dbReference type="PANTHER" id="PTHR35794">
    <property type="entry name" value="CELL DIVISION PROTEIN DIVIVA"/>
    <property type="match status" value="1"/>
</dbReference>
<dbReference type="Gene3D" id="6.10.250.660">
    <property type="match status" value="1"/>
</dbReference>
<comment type="subcellular location">
    <subcellularLocation>
        <location evidence="1">Cytoplasm</location>
    </subcellularLocation>
</comment>
<evidence type="ECO:0000313" key="9">
    <source>
        <dbReference type="EMBL" id="SFD29138.1"/>
    </source>
</evidence>
<dbReference type="GO" id="GO:0008360">
    <property type="term" value="P:regulation of cell shape"/>
    <property type="evidence" value="ECO:0007669"/>
    <property type="project" value="UniProtKB-KW"/>
</dbReference>
<dbReference type="AlphaFoldDB" id="A0A1I1RAF2"/>
<dbReference type="PIRSF" id="PIRSF029938">
    <property type="entry name" value="UCP029938"/>
    <property type="match status" value="1"/>
</dbReference>
<evidence type="ECO:0000256" key="4">
    <source>
        <dbReference type="ARBA" id="ARBA00022960"/>
    </source>
</evidence>
<feature type="compositionally biased region" description="Polar residues" evidence="8">
    <location>
        <begin position="100"/>
        <end position="117"/>
    </location>
</feature>
<keyword evidence="3" id="KW-0132">Cell division</keyword>
<feature type="region of interest" description="Disordered" evidence="8">
    <location>
        <begin position="63"/>
        <end position="117"/>
    </location>
</feature>
<dbReference type="InterPro" id="IPR019933">
    <property type="entry name" value="DivIVA_domain"/>
</dbReference>
<protein>
    <submittedName>
        <fullName evidence="9">DivIVA domain-containing protein</fullName>
    </submittedName>
</protein>
<evidence type="ECO:0000313" key="10">
    <source>
        <dbReference type="Proteomes" id="UP000199599"/>
    </source>
</evidence>
<gene>
    <name evidence="9" type="ORF">SAMN04487792_0135</name>
</gene>
<dbReference type="InterPro" id="IPR007793">
    <property type="entry name" value="DivIVA_fam"/>
</dbReference>
<dbReference type="GO" id="GO:0005737">
    <property type="term" value="C:cytoplasm"/>
    <property type="evidence" value="ECO:0007669"/>
    <property type="project" value="UniProtKB-SubCell"/>
</dbReference>
<dbReference type="Proteomes" id="UP000199599">
    <property type="component" value="Unassembled WGS sequence"/>
</dbReference>
<accession>A0A1I1RAF2</accession>
<evidence type="ECO:0000256" key="2">
    <source>
        <dbReference type="ARBA" id="ARBA00022490"/>
    </source>
</evidence>
<evidence type="ECO:0000256" key="3">
    <source>
        <dbReference type="ARBA" id="ARBA00022618"/>
    </source>
</evidence>
<dbReference type="Pfam" id="PF05103">
    <property type="entry name" value="DivIVA"/>
    <property type="match status" value="1"/>
</dbReference>
<feature type="compositionally biased region" description="Basic and acidic residues" evidence="8">
    <location>
        <begin position="67"/>
        <end position="77"/>
    </location>
</feature>
<keyword evidence="6" id="KW-0131">Cell cycle</keyword>
<dbReference type="RefSeq" id="WP_090091944.1">
    <property type="nucleotide sequence ID" value="NZ_CBCRVU010000001.1"/>
</dbReference>
<keyword evidence="4" id="KW-0133">Cell shape</keyword>
<evidence type="ECO:0000256" key="8">
    <source>
        <dbReference type="SAM" id="MobiDB-lite"/>
    </source>
</evidence>
<evidence type="ECO:0000256" key="5">
    <source>
        <dbReference type="ARBA" id="ARBA00023054"/>
    </source>
</evidence>
<organism evidence="9 10">
    <name type="scientific">Lactobacillus bombicola</name>
    <dbReference type="NCBI Taxonomy" id="1505723"/>
    <lineage>
        <taxon>Bacteria</taxon>
        <taxon>Bacillati</taxon>
        <taxon>Bacillota</taxon>
        <taxon>Bacilli</taxon>
        <taxon>Lactobacillales</taxon>
        <taxon>Lactobacillaceae</taxon>
        <taxon>Lactobacillus</taxon>
    </lineage>
</organism>
<sequence>MADLNDIQLSTQDILKKQFRTKVKGIDPDEVDAFLDIVIADYDTFEQLIEDLYGQIGKLQGQLMADQQKEKQKDQFSKETNQTKATDEVIRTYTPKHSRNPSFTSISDSETNQTESSTNMAIIQRISALERKVYNLERQVYGLQKQ</sequence>
<dbReference type="GO" id="GO:0051301">
    <property type="term" value="P:cell division"/>
    <property type="evidence" value="ECO:0007669"/>
    <property type="project" value="UniProtKB-KW"/>
</dbReference>
<evidence type="ECO:0000256" key="6">
    <source>
        <dbReference type="ARBA" id="ARBA00023306"/>
    </source>
</evidence>
<proteinExistence type="predicted"/>
<dbReference type="STRING" id="1505723.SAMN04487792_0135"/>
<dbReference type="NCBIfam" id="TIGR03544">
    <property type="entry name" value="DivI1A_domain"/>
    <property type="match status" value="1"/>
</dbReference>
<reference evidence="10" key="1">
    <citation type="submission" date="2016-10" db="EMBL/GenBank/DDBJ databases">
        <authorList>
            <person name="Varghese N."/>
            <person name="Submissions S."/>
        </authorList>
    </citation>
    <scope>NUCLEOTIDE SEQUENCE [LARGE SCALE GENOMIC DNA]</scope>
    <source>
        <strain evidence="10">R-53102</strain>
    </source>
</reference>
<evidence type="ECO:0000256" key="1">
    <source>
        <dbReference type="ARBA" id="ARBA00004496"/>
    </source>
</evidence>
<evidence type="ECO:0000256" key="7">
    <source>
        <dbReference type="SAM" id="Coils"/>
    </source>
</evidence>
<name>A0A1I1RAF2_9LACO</name>
<feature type="coiled-coil region" evidence="7">
    <location>
        <begin position="119"/>
        <end position="146"/>
    </location>
</feature>
<dbReference type="EMBL" id="FOMN01000001">
    <property type="protein sequence ID" value="SFD29138.1"/>
    <property type="molecule type" value="Genomic_DNA"/>
</dbReference>
<dbReference type="InterPro" id="IPR011229">
    <property type="entry name" value="Cell_cycle_GpsB"/>
</dbReference>
<keyword evidence="5 7" id="KW-0175">Coiled coil</keyword>
<dbReference type="PANTHER" id="PTHR35794:SF1">
    <property type="entry name" value="CELL CYCLE PROTEIN GPSB"/>
    <property type="match status" value="1"/>
</dbReference>